<gene>
    <name evidence="2" type="ORF">B0H15DRAFT_958471</name>
</gene>
<comment type="caution">
    <text evidence="2">The sequence shown here is derived from an EMBL/GenBank/DDBJ whole genome shotgun (WGS) entry which is preliminary data.</text>
</comment>
<reference evidence="2" key="1">
    <citation type="submission" date="2023-03" db="EMBL/GenBank/DDBJ databases">
        <title>Massive genome expansion in bonnet fungi (Mycena s.s.) driven by repeated elements and novel gene families across ecological guilds.</title>
        <authorList>
            <consortium name="Lawrence Berkeley National Laboratory"/>
            <person name="Harder C.B."/>
            <person name="Miyauchi S."/>
            <person name="Viragh M."/>
            <person name="Kuo A."/>
            <person name="Thoen E."/>
            <person name="Andreopoulos B."/>
            <person name="Lu D."/>
            <person name="Skrede I."/>
            <person name="Drula E."/>
            <person name="Henrissat B."/>
            <person name="Morin E."/>
            <person name="Kohler A."/>
            <person name="Barry K."/>
            <person name="LaButti K."/>
            <person name="Morin E."/>
            <person name="Salamov A."/>
            <person name="Lipzen A."/>
            <person name="Mereny Z."/>
            <person name="Hegedus B."/>
            <person name="Baldrian P."/>
            <person name="Stursova M."/>
            <person name="Weitz H."/>
            <person name="Taylor A."/>
            <person name="Grigoriev I.V."/>
            <person name="Nagy L.G."/>
            <person name="Martin F."/>
            <person name="Kauserud H."/>
        </authorList>
    </citation>
    <scope>NUCLEOTIDE SEQUENCE</scope>
    <source>
        <strain evidence="2">CBHHK173m</strain>
    </source>
</reference>
<evidence type="ECO:0000256" key="1">
    <source>
        <dbReference type="SAM" id="MobiDB-lite"/>
    </source>
</evidence>
<organism evidence="2 3">
    <name type="scientific">Mycena belliarum</name>
    <dbReference type="NCBI Taxonomy" id="1033014"/>
    <lineage>
        <taxon>Eukaryota</taxon>
        <taxon>Fungi</taxon>
        <taxon>Dikarya</taxon>
        <taxon>Basidiomycota</taxon>
        <taxon>Agaricomycotina</taxon>
        <taxon>Agaricomycetes</taxon>
        <taxon>Agaricomycetidae</taxon>
        <taxon>Agaricales</taxon>
        <taxon>Marasmiineae</taxon>
        <taxon>Mycenaceae</taxon>
        <taxon>Mycena</taxon>
    </lineage>
</organism>
<feature type="region of interest" description="Disordered" evidence="1">
    <location>
        <begin position="20"/>
        <end position="40"/>
    </location>
</feature>
<evidence type="ECO:0000313" key="3">
    <source>
        <dbReference type="Proteomes" id="UP001222325"/>
    </source>
</evidence>
<name>A0AAD6TN49_9AGAR</name>
<accession>A0AAD6TN49</accession>
<protein>
    <submittedName>
        <fullName evidence="2">Uncharacterized protein</fullName>
    </submittedName>
</protein>
<proteinExistence type="predicted"/>
<sequence>MRATLRVLAARVHQPLIKFPGKRSWPSTTPHAHPAAPPELQKRFSDSVTALPPSAGKTKAGTVVPEYWEAPERFWRPRIRELENAEIEAVLSGGASLH</sequence>
<evidence type="ECO:0000313" key="2">
    <source>
        <dbReference type="EMBL" id="KAJ7065922.1"/>
    </source>
</evidence>
<dbReference type="EMBL" id="JARJCN010000173">
    <property type="protein sequence ID" value="KAJ7065922.1"/>
    <property type="molecule type" value="Genomic_DNA"/>
</dbReference>
<dbReference type="Proteomes" id="UP001222325">
    <property type="component" value="Unassembled WGS sequence"/>
</dbReference>
<dbReference type="AlphaFoldDB" id="A0AAD6TN49"/>
<keyword evidence="3" id="KW-1185">Reference proteome</keyword>